<evidence type="ECO:0000256" key="3">
    <source>
        <dbReference type="ARBA" id="ARBA00023457"/>
    </source>
</evidence>
<evidence type="ECO:0000259" key="7">
    <source>
        <dbReference type="Pfam" id="PF22451"/>
    </source>
</evidence>
<dbReference type="Pfam" id="PF22451">
    <property type="entry name" value="NirdL-like_HTH"/>
    <property type="match status" value="1"/>
</dbReference>
<sequence>MTLSELDKRIIMELQSGLPLVSRPFEALARRVGITEEEFLARVHAIQQAGIMRRIGAALRHHRVGFTANAMIVWQIPEERIVEVGEQMSRLPEVTHCYQRVSLPQWPYNFYTMVHGRSREECQRIAEKLAQIAGVNNYRLLYSVAELKKSSMKYFMD</sequence>
<dbReference type="Pfam" id="PF17805">
    <property type="entry name" value="AsnC_trans_reg2"/>
    <property type="match status" value="1"/>
</dbReference>
<name>A0A1M4WZW0_9FIRM</name>
<dbReference type="PANTHER" id="PTHR43413">
    <property type="entry name" value="TRANSCRIPTIONAL REGULATOR, ASNC FAMILY"/>
    <property type="match status" value="1"/>
</dbReference>
<gene>
    <name evidence="8" type="ORF">SAMN02745133_01315</name>
</gene>
<dbReference type="InterPro" id="IPR019885">
    <property type="entry name" value="Tscrpt_reg_HTH_AsnC-type_CS"/>
</dbReference>
<accession>A0A1M4WZW0</accession>
<comment type="pathway">
    <text evidence="2">Porphyrin-containing compound metabolism.</text>
</comment>
<evidence type="ECO:0000256" key="1">
    <source>
        <dbReference type="ARBA" id="ARBA00023239"/>
    </source>
</evidence>
<dbReference type="OrthoDB" id="9806536at2"/>
<evidence type="ECO:0000256" key="4">
    <source>
        <dbReference type="ARBA" id="ARBA00023471"/>
    </source>
</evidence>
<feature type="domain" description="Siroheme decarboxylase NirL-like HTH" evidence="7">
    <location>
        <begin position="7"/>
        <end position="53"/>
    </location>
</feature>
<dbReference type="Proteomes" id="UP000184148">
    <property type="component" value="Unassembled WGS sequence"/>
</dbReference>
<dbReference type="InterPro" id="IPR053953">
    <property type="entry name" value="NirdL-like_HTH"/>
</dbReference>
<dbReference type="RefSeq" id="WP_073237578.1">
    <property type="nucleotide sequence ID" value="NZ_FQUY01000007.1"/>
</dbReference>
<dbReference type="PROSITE" id="PS00519">
    <property type="entry name" value="HTH_ASNC_1"/>
    <property type="match status" value="1"/>
</dbReference>
<proteinExistence type="inferred from homology"/>
<organism evidence="8 9">
    <name type="scientific">Desulforamulus putei DSM 12395</name>
    <dbReference type="NCBI Taxonomy" id="1121429"/>
    <lineage>
        <taxon>Bacteria</taxon>
        <taxon>Bacillati</taxon>
        <taxon>Bacillota</taxon>
        <taxon>Clostridia</taxon>
        <taxon>Eubacteriales</taxon>
        <taxon>Peptococcaceae</taxon>
        <taxon>Desulforamulus</taxon>
    </lineage>
</organism>
<dbReference type="STRING" id="1121429.SAMN02745133_01315"/>
<keyword evidence="1" id="KW-0456">Lyase</keyword>
<dbReference type="EC" id="4.1.1.111" evidence="4"/>
<evidence type="ECO:0000313" key="9">
    <source>
        <dbReference type="Proteomes" id="UP000184148"/>
    </source>
</evidence>
<evidence type="ECO:0000259" key="6">
    <source>
        <dbReference type="Pfam" id="PF17805"/>
    </source>
</evidence>
<protein>
    <recommendedName>
        <fullName evidence="4">siroheme decarboxylase</fullName>
        <ecNumber evidence="4">4.1.1.111</ecNumber>
    </recommendedName>
</protein>
<dbReference type="EMBL" id="FQUY01000007">
    <property type="protein sequence ID" value="SHE86779.1"/>
    <property type="molecule type" value="Genomic_DNA"/>
</dbReference>
<feature type="domain" description="Siroheme decarboxylase AsnC-like ligand binding" evidence="6">
    <location>
        <begin position="63"/>
        <end position="148"/>
    </location>
</feature>
<dbReference type="Gene3D" id="3.30.70.3460">
    <property type="match status" value="1"/>
</dbReference>
<dbReference type="GO" id="GO:0016829">
    <property type="term" value="F:lyase activity"/>
    <property type="evidence" value="ECO:0007669"/>
    <property type="project" value="UniProtKB-KW"/>
</dbReference>
<dbReference type="AlphaFoldDB" id="A0A1M4WZW0"/>
<dbReference type="InterPro" id="IPR050684">
    <property type="entry name" value="HTH-Siroheme_Decarb"/>
</dbReference>
<evidence type="ECO:0000313" key="8">
    <source>
        <dbReference type="EMBL" id="SHE86779.1"/>
    </source>
</evidence>
<evidence type="ECO:0000256" key="2">
    <source>
        <dbReference type="ARBA" id="ARBA00023444"/>
    </source>
</evidence>
<dbReference type="InterPro" id="IPR040523">
    <property type="entry name" value="AsnC_trans_reg2"/>
</dbReference>
<comment type="catalytic activity">
    <reaction evidence="5">
        <text>siroheme + 2 H(+) = 12,18-didecarboxysiroheme + 2 CO2</text>
        <dbReference type="Rhea" id="RHEA:19093"/>
        <dbReference type="ChEBI" id="CHEBI:15378"/>
        <dbReference type="ChEBI" id="CHEBI:16526"/>
        <dbReference type="ChEBI" id="CHEBI:60052"/>
        <dbReference type="ChEBI" id="CHEBI:140497"/>
        <dbReference type="EC" id="4.1.1.111"/>
    </reaction>
</comment>
<comment type="similarity">
    <text evidence="3">Belongs to the Ahb/Nir family.</text>
</comment>
<reference evidence="9" key="1">
    <citation type="submission" date="2016-11" db="EMBL/GenBank/DDBJ databases">
        <authorList>
            <person name="Varghese N."/>
            <person name="Submissions S."/>
        </authorList>
    </citation>
    <scope>NUCLEOTIDE SEQUENCE [LARGE SCALE GENOMIC DNA]</scope>
    <source>
        <strain evidence="9">DSM 12395</strain>
    </source>
</reference>
<evidence type="ECO:0000256" key="5">
    <source>
        <dbReference type="ARBA" id="ARBA00048470"/>
    </source>
</evidence>
<dbReference type="PANTHER" id="PTHR43413:SF1">
    <property type="entry name" value="SIROHEME DECARBOXYLASE NIRL SUBUNIT"/>
    <property type="match status" value="1"/>
</dbReference>
<keyword evidence="9" id="KW-1185">Reference proteome</keyword>